<gene>
    <name evidence="3" type="ORF">SCLTRI_LOCUS5120</name>
</gene>
<reference evidence="3" key="1">
    <citation type="submission" date="2020-10" db="EMBL/GenBank/DDBJ databases">
        <authorList>
            <person name="Kusch S."/>
        </authorList>
    </citation>
    <scope>NUCLEOTIDE SEQUENCE</scope>
    <source>
        <strain evidence="3">SwB9</strain>
    </source>
</reference>
<protein>
    <submittedName>
        <fullName evidence="3">F34d83fd-8cf3-4a2e-a3b8-f2f4907736ab</fullName>
    </submittedName>
</protein>
<keyword evidence="4" id="KW-1185">Reference proteome</keyword>
<feature type="compositionally biased region" description="Polar residues" evidence="1">
    <location>
        <begin position="91"/>
        <end position="124"/>
    </location>
</feature>
<sequence length="440" mass="50596">MASNSAPTALQKKHLAQVQEGLISKTTTLRRRSQATPTVQDSSQQQESENSRLQTGARKTHDPVQQTRALKRPREEQFEPTLLKEQKRARNTSVRNLSPTQRYQENPPLVQTTNPTPSDPSQTSDITRWLLGVAKDTADPRNQPEDQLEYLHKIHRFLAENRTVQRKRSSPSIASSSQDNLGYNDSKYTEKLEANGVFMRKYRGELPEEAKTFNEEILRMLEREQSLPKDSIFDDDCFDQTMELIQDRNEAFVFNTISEVMIPNIGRMTVKGASHLDPLIQSFDEAWNNCKKITQTYPKPDSAIGFKKTALSASQTEKILPYLGNVDSKSDFRTTFYMLFAFLTFEVKRGNVALHIADRQNAHSMAVSVRGLVALFRLMGREQELHGKILTISFSFDDRYIRVYGYLPIIEGENTEVWRENIDSFDLTARRGQDKWKCYQ</sequence>
<dbReference type="PANTHER" id="PTHR42470">
    <property type="entry name" value="VAST DOMAIN-CONTAINING PROTEIN"/>
    <property type="match status" value="1"/>
</dbReference>
<feature type="compositionally biased region" description="Basic and acidic residues" evidence="1">
    <location>
        <begin position="72"/>
        <end position="88"/>
    </location>
</feature>
<evidence type="ECO:0000313" key="4">
    <source>
        <dbReference type="Proteomes" id="UP000624404"/>
    </source>
</evidence>
<evidence type="ECO:0000256" key="1">
    <source>
        <dbReference type="SAM" id="MobiDB-lite"/>
    </source>
</evidence>
<feature type="region of interest" description="Disordered" evidence="1">
    <location>
        <begin position="1"/>
        <end position="124"/>
    </location>
</feature>
<dbReference type="EMBL" id="CAJHIA010000014">
    <property type="protein sequence ID" value="CAD6445332.1"/>
    <property type="molecule type" value="Genomic_DNA"/>
</dbReference>
<dbReference type="Proteomes" id="UP000624404">
    <property type="component" value="Unassembled WGS sequence"/>
</dbReference>
<evidence type="ECO:0000259" key="2">
    <source>
        <dbReference type="Pfam" id="PF25545"/>
    </source>
</evidence>
<evidence type="ECO:0000313" key="3">
    <source>
        <dbReference type="EMBL" id="CAD6445332.1"/>
    </source>
</evidence>
<dbReference type="OrthoDB" id="3910696at2759"/>
<name>A0A8H2VUX0_9HELO</name>
<dbReference type="Pfam" id="PF25545">
    <property type="entry name" value="DUF7924"/>
    <property type="match status" value="1"/>
</dbReference>
<proteinExistence type="predicted"/>
<feature type="region of interest" description="Disordered" evidence="1">
    <location>
        <begin position="162"/>
        <end position="185"/>
    </location>
</feature>
<feature type="domain" description="DUF7924" evidence="2">
    <location>
        <begin position="238"/>
        <end position="440"/>
    </location>
</feature>
<dbReference type="InterPro" id="IPR057684">
    <property type="entry name" value="DUF7924"/>
</dbReference>
<accession>A0A8H2VUX0</accession>
<organism evidence="3 4">
    <name type="scientific">Sclerotinia trifoliorum</name>
    <dbReference type="NCBI Taxonomy" id="28548"/>
    <lineage>
        <taxon>Eukaryota</taxon>
        <taxon>Fungi</taxon>
        <taxon>Dikarya</taxon>
        <taxon>Ascomycota</taxon>
        <taxon>Pezizomycotina</taxon>
        <taxon>Leotiomycetes</taxon>
        <taxon>Helotiales</taxon>
        <taxon>Sclerotiniaceae</taxon>
        <taxon>Sclerotinia</taxon>
    </lineage>
</organism>
<dbReference type="AlphaFoldDB" id="A0A8H2VUX0"/>
<dbReference type="PANTHER" id="PTHR42470:SF2">
    <property type="match status" value="1"/>
</dbReference>
<comment type="caution">
    <text evidence="3">The sequence shown here is derived from an EMBL/GenBank/DDBJ whole genome shotgun (WGS) entry which is preliminary data.</text>
</comment>